<evidence type="ECO:0000256" key="1">
    <source>
        <dbReference type="PROSITE-ProRule" id="PRU00288"/>
    </source>
</evidence>
<dbReference type="PANTHER" id="PTHR46220:SF1">
    <property type="entry name" value="ADP-RIBOSYLATION FACTOR GTPASE-ACTIVATING PROTEIN AGD12"/>
    <property type="match status" value="1"/>
</dbReference>
<dbReference type="Gene3D" id="2.60.40.150">
    <property type="entry name" value="C2 domain"/>
    <property type="match status" value="1"/>
</dbReference>
<gene>
    <name evidence="5" type="ORF">V6N12_003449</name>
</gene>
<keyword evidence="6" id="KW-1185">Reference proteome</keyword>
<dbReference type="InterPro" id="IPR044518">
    <property type="entry name" value="ARF_GAP_AGD11/12/13"/>
</dbReference>
<keyword evidence="1" id="KW-0863">Zinc-finger</keyword>
<accession>A0ABR2AQW3</accession>
<protein>
    <submittedName>
        <fullName evidence="5">Uncharacterized protein</fullName>
    </submittedName>
</protein>
<evidence type="ECO:0000259" key="3">
    <source>
        <dbReference type="PROSITE" id="PS50004"/>
    </source>
</evidence>
<organism evidence="5 6">
    <name type="scientific">Hibiscus sabdariffa</name>
    <name type="common">roselle</name>
    <dbReference type="NCBI Taxonomy" id="183260"/>
    <lineage>
        <taxon>Eukaryota</taxon>
        <taxon>Viridiplantae</taxon>
        <taxon>Streptophyta</taxon>
        <taxon>Embryophyta</taxon>
        <taxon>Tracheophyta</taxon>
        <taxon>Spermatophyta</taxon>
        <taxon>Magnoliopsida</taxon>
        <taxon>eudicotyledons</taxon>
        <taxon>Gunneridae</taxon>
        <taxon>Pentapetalae</taxon>
        <taxon>rosids</taxon>
        <taxon>malvids</taxon>
        <taxon>Malvales</taxon>
        <taxon>Malvaceae</taxon>
        <taxon>Malvoideae</taxon>
        <taxon>Hibiscus</taxon>
    </lineage>
</organism>
<dbReference type="Pfam" id="PF01412">
    <property type="entry name" value="ArfGap"/>
    <property type="match status" value="1"/>
</dbReference>
<feature type="compositionally biased region" description="Polar residues" evidence="2">
    <location>
        <begin position="63"/>
        <end position="75"/>
    </location>
</feature>
<dbReference type="InterPro" id="IPR037278">
    <property type="entry name" value="ARFGAP/RecO"/>
</dbReference>
<feature type="compositionally biased region" description="Low complexity" evidence="2">
    <location>
        <begin position="88"/>
        <end position="103"/>
    </location>
</feature>
<dbReference type="InterPro" id="IPR001164">
    <property type="entry name" value="ArfGAP_dom"/>
</dbReference>
<dbReference type="PROSITE" id="PS50004">
    <property type="entry name" value="C2"/>
    <property type="match status" value="1"/>
</dbReference>
<dbReference type="InterPro" id="IPR035892">
    <property type="entry name" value="C2_domain_sf"/>
</dbReference>
<sequence>MATSGSISLVPGAERLWNDHSRLSNTTGDIGESLQMASQSHAPAEDPTVSPSGESRLPDMTQMDEQNNVSGNSGSLHFGTNELATHFSSQNSSTAPASNSASQLQPAEIETDGESSDGESCQIAKKQDNQHFMITRSKAAHNRRLRNILNQSDNRICADCGAPDPRWASTNIGVFICKQCCGVHRSLGTHVSKVLSVAMDEWTMEEIDAMAEVGGNSAANAVYEAYIPEGYSKPGPDATLEERQKFIKSKYEAREFFKKGLQISSPTFKSIFSTKFMDSFRLRPPVTVLRGANLAVRDMMTSDPYVVLTLGQQTIQTGVVPSSLNPIWNEDVMLSVPRNYGPLKLVSSSYIWNEDVRLIRSTRTMQEVYDHDMLSADDIMGEAQIDIQPLISAGMAYPNPETYGNMQIGKWSKTEDNALITDSNINIVDGKVKQYVQLKLQNVECGEMYLDVEWLPLEF</sequence>
<feature type="domain" description="C2" evidence="3">
    <location>
        <begin position="262"/>
        <end position="403"/>
    </location>
</feature>
<dbReference type="EMBL" id="JBBPBM010000375">
    <property type="protein sequence ID" value="KAK8496279.1"/>
    <property type="molecule type" value="Genomic_DNA"/>
</dbReference>
<name>A0ABR2AQW3_9ROSI</name>
<dbReference type="PANTHER" id="PTHR46220">
    <property type="entry name" value="ADP-RIBOSYLATION FACTOR GTPASE-ACTIVATING PROTEIN AGD12"/>
    <property type="match status" value="1"/>
</dbReference>
<dbReference type="CDD" id="cd08204">
    <property type="entry name" value="ArfGap"/>
    <property type="match status" value="1"/>
</dbReference>
<evidence type="ECO:0000259" key="4">
    <source>
        <dbReference type="PROSITE" id="PS50115"/>
    </source>
</evidence>
<dbReference type="Gene3D" id="1.10.220.150">
    <property type="entry name" value="Arf GTPase activating protein"/>
    <property type="match status" value="1"/>
</dbReference>
<keyword evidence="1" id="KW-0479">Metal-binding</keyword>
<keyword evidence="1" id="KW-0862">Zinc</keyword>
<evidence type="ECO:0000313" key="5">
    <source>
        <dbReference type="EMBL" id="KAK8496279.1"/>
    </source>
</evidence>
<comment type="caution">
    <text evidence="5">The sequence shown here is derived from an EMBL/GenBank/DDBJ whole genome shotgun (WGS) entry which is preliminary data.</text>
</comment>
<feature type="domain" description="Arf-GAP" evidence="4">
    <location>
        <begin position="142"/>
        <end position="256"/>
    </location>
</feature>
<dbReference type="InterPro" id="IPR038508">
    <property type="entry name" value="ArfGAP_dom_sf"/>
</dbReference>
<proteinExistence type="predicted"/>
<dbReference type="SUPFAM" id="SSF57863">
    <property type="entry name" value="ArfGap/RecO-like zinc finger"/>
    <property type="match status" value="1"/>
</dbReference>
<evidence type="ECO:0000313" key="6">
    <source>
        <dbReference type="Proteomes" id="UP001472677"/>
    </source>
</evidence>
<evidence type="ECO:0000256" key="2">
    <source>
        <dbReference type="SAM" id="MobiDB-lite"/>
    </source>
</evidence>
<reference evidence="5 6" key="1">
    <citation type="journal article" date="2024" name="G3 (Bethesda)">
        <title>Genome assembly of Hibiscus sabdariffa L. provides insights into metabolisms of medicinal natural products.</title>
        <authorList>
            <person name="Kim T."/>
        </authorList>
    </citation>
    <scope>NUCLEOTIDE SEQUENCE [LARGE SCALE GENOMIC DNA]</scope>
    <source>
        <strain evidence="5">TK-2024</strain>
        <tissue evidence="5">Old leaves</tissue>
    </source>
</reference>
<dbReference type="SMART" id="SM00105">
    <property type="entry name" value="ArfGap"/>
    <property type="match status" value="1"/>
</dbReference>
<dbReference type="SMART" id="SM00239">
    <property type="entry name" value="C2"/>
    <property type="match status" value="1"/>
</dbReference>
<feature type="region of interest" description="Disordered" evidence="2">
    <location>
        <begin position="1"/>
        <end position="128"/>
    </location>
</feature>
<dbReference type="PROSITE" id="PS50115">
    <property type="entry name" value="ARFGAP"/>
    <property type="match status" value="1"/>
</dbReference>
<dbReference type="InterPro" id="IPR000008">
    <property type="entry name" value="C2_dom"/>
</dbReference>
<dbReference type="Proteomes" id="UP001472677">
    <property type="component" value="Unassembled WGS sequence"/>
</dbReference>
<dbReference type="PRINTS" id="PR00405">
    <property type="entry name" value="REVINTRACTNG"/>
</dbReference>
<dbReference type="Pfam" id="PF00168">
    <property type="entry name" value="C2"/>
    <property type="match status" value="1"/>
</dbReference>
<dbReference type="SUPFAM" id="SSF49562">
    <property type="entry name" value="C2 domain (Calcium/lipid-binding domain, CaLB)"/>
    <property type="match status" value="1"/>
</dbReference>